<evidence type="ECO:0000313" key="4">
    <source>
        <dbReference type="EMBL" id="SHF38001.1"/>
    </source>
</evidence>
<feature type="domain" description="Nitroreductase" evidence="3">
    <location>
        <begin position="89"/>
        <end position="137"/>
    </location>
</feature>
<reference evidence="4 5" key="1">
    <citation type="submission" date="2016-11" db="EMBL/GenBank/DDBJ databases">
        <authorList>
            <person name="Jaros S."/>
            <person name="Januszkiewicz K."/>
            <person name="Wedrychowicz H."/>
        </authorList>
    </citation>
    <scope>NUCLEOTIDE SEQUENCE [LARGE SCALE GENOMIC DNA]</scope>
    <source>
        <strain evidence="4 5">DSM 17918</strain>
    </source>
</reference>
<feature type="domain" description="Nitroreductase" evidence="3">
    <location>
        <begin position="7"/>
        <end position="60"/>
    </location>
</feature>
<evidence type="ECO:0000256" key="1">
    <source>
        <dbReference type="ARBA" id="ARBA00007118"/>
    </source>
</evidence>
<dbReference type="RefSeq" id="WP_073344279.1">
    <property type="nucleotide sequence ID" value="NZ_FQVH01000020.1"/>
</dbReference>
<gene>
    <name evidence="4" type="ORF">SAMN02746089_01795</name>
</gene>
<dbReference type="OrthoDB" id="9812105at2"/>
<dbReference type="Pfam" id="PF00881">
    <property type="entry name" value="Nitroreductase"/>
    <property type="match status" value="2"/>
</dbReference>
<evidence type="ECO:0000256" key="2">
    <source>
        <dbReference type="ARBA" id="ARBA00023002"/>
    </source>
</evidence>
<proteinExistence type="inferred from homology"/>
<organism evidence="4 5">
    <name type="scientific">Caldanaerobius fijiensis DSM 17918</name>
    <dbReference type="NCBI Taxonomy" id="1121256"/>
    <lineage>
        <taxon>Bacteria</taxon>
        <taxon>Bacillati</taxon>
        <taxon>Bacillota</taxon>
        <taxon>Clostridia</taxon>
        <taxon>Thermoanaerobacterales</taxon>
        <taxon>Thermoanaerobacteraceae</taxon>
        <taxon>Caldanaerobius</taxon>
    </lineage>
</organism>
<name>A0A1M5B626_9THEO</name>
<dbReference type="SUPFAM" id="SSF55469">
    <property type="entry name" value="FMN-dependent nitroreductase-like"/>
    <property type="match status" value="1"/>
</dbReference>
<dbReference type="InterPro" id="IPR000415">
    <property type="entry name" value="Nitroreductase-like"/>
</dbReference>
<dbReference type="Proteomes" id="UP000184088">
    <property type="component" value="Unassembled WGS sequence"/>
</dbReference>
<dbReference type="Gene3D" id="3.40.109.10">
    <property type="entry name" value="NADH Oxidase"/>
    <property type="match status" value="1"/>
</dbReference>
<evidence type="ECO:0000259" key="3">
    <source>
        <dbReference type="Pfam" id="PF00881"/>
    </source>
</evidence>
<dbReference type="PANTHER" id="PTHR43673:SF10">
    <property type="entry name" value="NADH DEHYDROGENASE_NAD(P)H NITROREDUCTASE XCC3605-RELATED"/>
    <property type="match status" value="1"/>
</dbReference>
<accession>A0A1M5B626</accession>
<dbReference type="AlphaFoldDB" id="A0A1M5B626"/>
<dbReference type="GO" id="GO:0016491">
    <property type="term" value="F:oxidoreductase activity"/>
    <property type="evidence" value="ECO:0007669"/>
    <property type="project" value="UniProtKB-KW"/>
</dbReference>
<dbReference type="EMBL" id="FQVH01000020">
    <property type="protein sequence ID" value="SHF38001.1"/>
    <property type="molecule type" value="Genomic_DNA"/>
</dbReference>
<protein>
    <submittedName>
        <fullName evidence="4">Nitroreductase</fullName>
    </submittedName>
</protein>
<keyword evidence="2" id="KW-0560">Oxidoreductase</keyword>
<sequence>MDVFEAIKTRRSIRSFSNKEISEEDLNTIMEAGRLAPSGNNRQPYKFVVIKDKALIKEYASTCCFQEFISDAAVIIVGCVEKGREVAGAIAVQNMVLEATELGIGACWVGWFDREKARALLNIPTNYEPFITVPMGYPKEYPAERPKKSLNEIFVYNKF</sequence>
<comment type="similarity">
    <text evidence="1">Belongs to the nitroreductase family.</text>
</comment>
<evidence type="ECO:0000313" key="5">
    <source>
        <dbReference type="Proteomes" id="UP000184088"/>
    </source>
</evidence>
<dbReference type="STRING" id="1121256.SAMN02746089_01795"/>
<dbReference type="InterPro" id="IPR029479">
    <property type="entry name" value="Nitroreductase"/>
</dbReference>
<dbReference type="PANTHER" id="PTHR43673">
    <property type="entry name" value="NAD(P)H NITROREDUCTASE YDGI-RELATED"/>
    <property type="match status" value="1"/>
</dbReference>
<keyword evidence="5" id="KW-1185">Reference proteome</keyword>